<dbReference type="SUPFAM" id="SSF51445">
    <property type="entry name" value="(Trans)glycosidases"/>
    <property type="match status" value="1"/>
</dbReference>
<dbReference type="Gene3D" id="3.20.20.80">
    <property type="entry name" value="Glycosidases"/>
    <property type="match status" value="1"/>
</dbReference>
<dbReference type="InterPro" id="IPR029019">
    <property type="entry name" value="HEX_eukaryotic_N"/>
</dbReference>
<evidence type="ECO:0000256" key="4">
    <source>
        <dbReference type="ARBA" id="ARBA00023180"/>
    </source>
</evidence>
<protein>
    <recommendedName>
        <fullName evidence="6">Beta-hexosaminidase</fullName>
        <ecNumber evidence="6">3.2.1.52</ecNumber>
    </recommendedName>
</protein>
<dbReference type="InterPro" id="IPR015883">
    <property type="entry name" value="Glyco_hydro_20_cat"/>
</dbReference>
<dbReference type="OMA" id="HATDTQS"/>
<comment type="similarity">
    <text evidence="2 6">Belongs to the glycosyl hydrolase 20 family.</text>
</comment>
<evidence type="ECO:0000313" key="12">
    <source>
        <dbReference type="Proteomes" id="UP000078387"/>
    </source>
</evidence>
<dbReference type="VEuPathDB" id="AmoebaDB:KM1_106870"/>
<dbReference type="SUPFAM" id="SSF55545">
    <property type="entry name" value="beta-N-acetylhexosaminidase-like domain"/>
    <property type="match status" value="1"/>
</dbReference>
<comment type="caution">
    <text evidence="11">The sequence shown here is derived from an EMBL/GenBank/DDBJ whole genome shotgun (WGS) entry which is preliminary data.</text>
</comment>
<dbReference type="EMBL" id="BDEQ01000001">
    <property type="protein sequence ID" value="GAT91888.1"/>
    <property type="molecule type" value="Genomic_DNA"/>
</dbReference>
<dbReference type="PANTHER" id="PTHR22600">
    <property type="entry name" value="BETA-HEXOSAMINIDASE"/>
    <property type="match status" value="1"/>
</dbReference>
<dbReference type="AlphaFoldDB" id="A0A5K1U3W1"/>
<reference evidence="11 12" key="1">
    <citation type="submission" date="2016-05" db="EMBL/GenBank/DDBJ databases">
        <title>First whole genome sequencing of Entamoeba histolytica HM1:IMSS-clone-6.</title>
        <authorList>
            <person name="Mukherjee Avik.K."/>
            <person name="Izumyama S."/>
            <person name="Nakada-Tsukui K."/>
            <person name="Nozaki T."/>
        </authorList>
    </citation>
    <scope>NUCLEOTIDE SEQUENCE [LARGE SCALE GENOMIC DNA]</scope>
    <source>
        <strain evidence="11 12">HM1:IMSS clone 6</strain>
    </source>
</reference>
<keyword evidence="5 6" id="KW-0326">Glycosidase</keyword>
<evidence type="ECO:0000256" key="2">
    <source>
        <dbReference type="ARBA" id="ARBA00006285"/>
    </source>
</evidence>
<dbReference type="GO" id="GO:0005764">
    <property type="term" value="C:lysosome"/>
    <property type="evidence" value="ECO:0007669"/>
    <property type="project" value="TreeGrafter"/>
</dbReference>
<dbReference type="Pfam" id="PF00728">
    <property type="entry name" value="Glyco_hydro_20"/>
    <property type="match status" value="1"/>
</dbReference>
<sequence length="563" mass="64390">MFFLLFYCIFSTLAGNGVNVKDQLLLVPYPQNIQFNKGSTNGIEIDETLTMSLSTQCQNNPNCLSFMKFNFNHTITFPLQQQKNLRDFRISLHKAIDIPHIIPLKPNFIKKVHIIFKSSDEKIFYPSTIIGSDESYSLSISTSSIIIEAQTVYGARHALETLLQLIRPNGNTFVISQLPITITDSPRFKWRGLMVDLARNAISKLTLVKTINALASLKMNVLHLHLTDSQSFMFESSSFPELSKQGAFNQENVLNKPFIIQLLRYAALRGILIYPEIDIPGHTASWGLGYPGVTVDCWDYLTSNKILYAENRVSLNPTNETSFHIVQAVLKELAETFGSQYIHIGGDEVDNNCWLNSKEYPAIKEWMKKNNFDSITDVESYYNQIAQEEVIKQGAHPIVWEEVFKKGNAKKESTIIQVWSDIRQLKLAVDAGYKAIYSAGLYLDRQVPLCNNFDSSSCGQRYMWVWTTRDFYKHDPTKDFTDAELENVYGGEGCSWDESCDDENFFDRVFQRFSAIAERFWSNKNLIDDESHEVRANYLRCLGKRRGFLKGTGPLYTSYCDAK</sequence>
<gene>
    <name evidence="11" type="ORF">CL6EHI_012010</name>
</gene>
<dbReference type="Proteomes" id="UP000078387">
    <property type="component" value="Unassembled WGS sequence"/>
</dbReference>
<name>A0A5K1U3W1_ENTHI</name>
<dbReference type="VEuPathDB" id="AmoebaDB:EHI5A_053990"/>
<evidence type="ECO:0000259" key="9">
    <source>
        <dbReference type="Pfam" id="PF00728"/>
    </source>
</evidence>
<dbReference type="InterPro" id="IPR029018">
    <property type="entry name" value="Hex-like_dom2"/>
</dbReference>
<dbReference type="GO" id="GO:0016020">
    <property type="term" value="C:membrane"/>
    <property type="evidence" value="ECO:0007669"/>
    <property type="project" value="TreeGrafter"/>
</dbReference>
<evidence type="ECO:0000256" key="7">
    <source>
        <dbReference type="PIRSR" id="PIRSR001093-1"/>
    </source>
</evidence>
<proteinExistence type="inferred from homology"/>
<dbReference type="InterPro" id="IPR017853">
    <property type="entry name" value="GH"/>
</dbReference>
<feature type="domain" description="Beta-hexosaminidase eukaryotic type N-terminal" evidence="10">
    <location>
        <begin position="26"/>
        <end position="165"/>
    </location>
</feature>
<evidence type="ECO:0000256" key="5">
    <source>
        <dbReference type="ARBA" id="ARBA00023295"/>
    </source>
</evidence>
<evidence type="ECO:0000313" key="11">
    <source>
        <dbReference type="EMBL" id="GAT91888.1"/>
    </source>
</evidence>
<evidence type="ECO:0000256" key="3">
    <source>
        <dbReference type="ARBA" id="ARBA00022801"/>
    </source>
</evidence>
<feature type="chain" id="PRO_5023922762" description="Beta-hexosaminidase" evidence="8">
    <location>
        <begin position="16"/>
        <end position="563"/>
    </location>
</feature>
<feature type="signal peptide" evidence="8">
    <location>
        <begin position="1"/>
        <end position="15"/>
    </location>
</feature>
<accession>A0A5K1U3W1</accession>
<dbReference type="CDD" id="cd06562">
    <property type="entry name" value="GH20_HexA_HexB-like"/>
    <property type="match status" value="1"/>
</dbReference>
<dbReference type="VEuPathDB" id="AmoebaDB:EHI7A_064460"/>
<evidence type="ECO:0000259" key="10">
    <source>
        <dbReference type="Pfam" id="PF14845"/>
    </source>
</evidence>
<evidence type="ECO:0000256" key="8">
    <source>
        <dbReference type="SAM" id="SignalP"/>
    </source>
</evidence>
<dbReference type="GO" id="GO:0004563">
    <property type="term" value="F:beta-N-acetylhexosaminidase activity"/>
    <property type="evidence" value="ECO:0007669"/>
    <property type="project" value="UniProtKB-EC"/>
</dbReference>
<dbReference type="PRINTS" id="PR00738">
    <property type="entry name" value="GLHYDRLASE20"/>
</dbReference>
<dbReference type="Pfam" id="PF14845">
    <property type="entry name" value="Glycohydro_20b2"/>
    <property type="match status" value="1"/>
</dbReference>
<comment type="catalytic activity">
    <reaction evidence="1 6">
        <text>Hydrolysis of terminal non-reducing N-acetyl-D-hexosamine residues in N-acetyl-beta-D-hexosaminides.</text>
        <dbReference type="EC" id="3.2.1.52"/>
    </reaction>
</comment>
<evidence type="ECO:0000256" key="1">
    <source>
        <dbReference type="ARBA" id="ARBA00001231"/>
    </source>
</evidence>
<dbReference type="Gene3D" id="3.30.379.10">
    <property type="entry name" value="Chitobiase/beta-hexosaminidase domain 2-like"/>
    <property type="match status" value="1"/>
</dbReference>
<dbReference type="GO" id="GO:0005975">
    <property type="term" value="P:carbohydrate metabolic process"/>
    <property type="evidence" value="ECO:0007669"/>
    <property type="project" value="InterPro"/>
</dbReference>
<keyword evidence="8" id="KW-0732">Signal</keyword>
<dbReference type="EC" id="3.2.1.52" evidence="6"/>
<dbReference type="GO" id="GO:0030203">
    <property type="term" value="P:glycosaminoglycan metabolic process"/>
    <property type="evidence" value="ECO:0007669"/>
    <property type="project" value="TreeGrafter"/>
</dbReference>
<feature type="domain" description="Glycoside hydrolase family 20 catalytic" evidence="9">
    <location>
        <begin position="188"/>
        <end position="523"/>
    </location>
</feature>
<dbReference type="PIRSF" id="PIRSF001093">
    <property type="entry name" value="B-hxosamndse_ab_euk"/>
    <property type="match status" value="1"/>
</dbReference>
<keyword evidence="3 6" id="KW-0378">Hydrolase</keyword>
<feature type="active site" description="Proton donor" evidence="7">
    <location>
        <position position="348"/>
    </location>
</feature>
<dbReference type="PANTHER" id="PTHR22600:SF21">
    <property type="entry name" value="BETA-HEXOSAMINIDASE A"/>
    <property type="match status" value="1"/>
</dbReference>
<organism evidence="11 12">
    <name type="scientific">Entamoeba histolytica</name>
    <dbReference type="NCBI Taxonomy" id="5759"/>
    <lineage>
        <taxon>Eukaryota</taxon>
        <taxon>Amoebozoa</taxon>
        <taxon>Evosea</taxon>
        <taxon>Archamoebae</taxon>
        <taxon>Mastigamoebida</taxon>
        <taxon>Entamoebidae</taxon>
        <taxon>Entamoeba</taxon>
    </lineage>
</organism>
<dbReference type="VEuPathDB" id="AmoebaDB:EHI_012010"/>
<dbReference type="VEuPathDB" id="AmoebaDB:EHI8A_066880"/>
<keyword evidence="4" id="KW-0325">Glycoprotein</keyword>
<evidence type="ECO:0000256" key="6">
    <source>
        <dbReference type="PIRNR" id="PIRNR001093"/>
    </source>
</evidence>
<dbReference type="InterPro" id="IPR025705">
    <property type="entry name" value="Beta_hexosaminidase_sua/sub"/>
</dbReference>